<reference evidence="1 2" key="1">
    <citation type="submission" date="2023-01" db="EMBL/GenBank/DDBJ databases">
        <title>Novel diversity within Roseofilum (Cyanobacteria; Desertifilaceae) from marine benthic mats with descriptions of four novel species.</title>
        <authorList>
            <person name="Wang Y."/>
            <person name="Berthold D.E."/>
            <person name="Hu J."/>
            <person name="Lefler F.W."/>
            <person name="Laughinghouse H.D. IV."/>
        </authorList>
    </citation>
    <scope>NUCLEOTIDE SEQUENCE [LARGE SCALE GENOMIC DNA]</scope>
    <source>
        <strain evidence="1 2">BLCC-M143</strain>
    </source>
</reference>
<gene>
    <name evidence="1" type="ORF">PMH09_13595</name>
</gene>
<dbReference type="Proteomes" id="UP001232992">
    <property type="component" value="Unassembled WGS sequence"/>
</dbReference>
<proteinExistence type="predicted"/>
<evidence type="ECO:0000313" key="2">
    <source>
        <dbReference type="Proteomes" id="UP001232992"/>
    </source>
</evidence>
<name>A0ABT7BYE2_9CYAN</name>
<evidence type="ECO:0000313" key="1">
    <source>
        <dbReference type="EMBL" id="MDJ1184214.1"/>
    </source>
</evidence>
<accession>A0ABT7BYE2</accession>
<comment type="caution">
    <text evidence="1">The sequence shown here is derived from an EMBL/GenBank/DDBJ whole genome shotgun (WGS) entry which is preliminary data.</text>
</comment>
<protein>
    <submittedName>
        <fullName evidence="1">Uncharacterized protein</fullName>
    </submittedName>
</protein>
<keyword evidence="2" id="KW-1185">Reference proteome</keyword>
<organism evidence="1 2">
    <name type="scientific">Roseofilum casamattae BLCC-M143</name>
    <dbReference type="NCBI Taxonomy" id="3022442"/>
    <lineage>
        <taxon>Bacteria</taxon>
        <taxon>Bacillati</taxon>
        <taxon>Cyanobacteriota</taxon>
        <taxon>Cyanophyceae</taxon>
        <taxon>Desertifilales</taxon>
        <taxon>Desertifilaceae</taxon>
        <taxon>Roseofilum</taxon>
        <taxon>Roseofilum casamattae</taxon>
    </lineage>
</organism>
<dbReference type="RefSeq" id="WP_283758869.1">
    <property type="nucleotide sequence ID" value="NZ_JAQOSQ010000013.1"/>
</dbReference>
<dbReference type="EMBL" id="JAQOSQ010000013">
    <property type="protein sequence ID" value="MDJ1184214.1"/>
    <property type="molecule type" value="Genomic_DNA"/>
</dbReference>
<sequence length="125" mass="14322">MSQSTLCQLLSEWGKLEPQRCRQRNPQSFEVIYQGDWYSVADYPGSHGMLMAAILDSCQKRKLCCSIHYLSQSSELDDLAQLQISCSPDRVTQHQADNLVTQIPTFLLEEYLTALQQEQMASQYL</sequence>